<dbReference type="HOGENOM" id="CLU_2237759_0_0_1"/>
<organism evidence="1 2">
    <name type="scientific">Pseudogymnoascus destructans (strain ATCC MYA-4855 / 20631-21)</name>
    <name type="common">Bat white-nose syndrome fungus</name>
    <name type="synonym">Geomyces destructans</name>
    <dbReference type="NCBI Taxonomy" id="658429"/>
    <lineage>
        <taxon>Eukaryota</taxon>
        <taxon>Fungi</taxon>
        <taxon>Dikarya</taxon>
        <taxon>Ascomycota</taxon>
        <taxon>Pezizomycotina</taxon>
        <taxon>Leotiomycetes</taxon>
        <taxon>Thelebolales</taxon>
        <taxon>Thelebolaceae</taxon>
        <taxon>Pseudogymnoascus</taxon>
    </lineage>
</organism>
<accession>L8G389</accession>
<dbReference type="AlphaFoldDB" id="L8G389"/>
<proteinExistence type="predicted"/>
<protein>
    <submittedName>
        <fullName evidence="1">Uncharacterized protein</fullName>
    </submittedName>
</protein>
<dbReference type="VEuPathDB" id="FungiDB:GMDG_02489"/>
<dbReference type="InParanoid" id="L8G389"/>
<gene>
    <name evidence="1" type="ORF">GMDG_02489</name>
</gene>
<keyword evidence="2" id="KW-1185">Reference proteome</keyword>
<evidence type="ECO:0000313" key="2">
    <source>
        <dbReference type="Proteomes" id="UP000011064"/>
    </source>
</evidence>
<evidence type="ECO:0000313" key="1">
    <source>
        <dbReference type="EMBL" id="ELR07309.1"/>
    </source>
</evidence>
<dbReference type="EMBL" id="GL573203">
    <property type="protein sequence ID" value="ELR07309.1"/>
    <property type="molecule type" value="Genomic_DNA"/>
</dbReference>
<name>L8G389_PSED2</name>
<dbReference type="Proteomes" id="UP000011064">
    <property type="component" value="Unassembled WGS sequence"/>
</dbReference>
<reference evidence="2" key="1">
    <citation type="submission" date="2010-09" db="EMBL/GenBank/DDBJ databases">
        <title>The genome sequence of Geomyces destructans 20631-21.</title>
        <authorList>
            <consortium name="The Broad Institute Genome Sequencing Platform"/>
            <person name="Cuomo C.A."/>
            <person name="Blehert D.S."/>
            <person name="Lorch J.M."/>
            <person name="Young S.K."/>
            <person name="Zeng Q."/>
            <person name="Gargeya S."/>
            <person name="Fitzgerald M."/>
            <person name="Haas B."/>
            <person name="Abouelleil A."/>
            <person name="Alvarado L."/>
            <person name="Arachchi H.M."/>
            <person name="Berlin A."/>
            <person name="Brown A."/>
            <person name="Chapman S.B."/>
            <person name="Chen Z."/>
            <person name="Dunbar C."/>
            <person name="Freedman E."/>
            <person name="Gearin G."/>
            <person name="Gellesch M."/>
            <person name="Goldberg J."/>
            <person name="Griggs A."/>
            <person name="Gujja S."/>
            <person name="Heiman D."/>
            <person name="Howarth C."/>
            <person name="Larson L."/>
            <person name="Lui A."/>
            <person name="MacDonald P.J.P."/>
            <person name="Montmayeur A."/>
            <person name="Murphy C."/>
            <person name="Neiman D."/>
            <person name="Pearson M."/>
            <person name="Priest M."/>
            <person name="Roberts A."/>
            <person name="Saif S."/>
            <person name="Shea T."/>
            <person name="Shenoy N."/>
            <person name="Sisk P."/>
            <person name="Stolte C."/>
            <person name="Sykes S."/>
            <person name="Wortman J."/>
            <person name="Nusbaum C."/>
            <person name="Birren B."/>
        </authorList>
    </citation>
    <scope>NUCLEOTIDE SEQUENCE [LARGE SCALE GENOMIC DNA]</scope>
    <source>
        <strain evidence="2">ATCC MYA-4855 / 20631-21</strain>
    </source>
</reference>
<sequence>MACLCCKLVSKMELRIERALVRAYLFDCLLSDTDDGHPELSGCYQLQSWLLEVVLTGGCHRAGALRRAGGWAIGRLCAVGLRNDTGIRDHSFIVRRTPSRRTTWI</sequence>